<evidence type="ECO:0000313" key="1">
    <source>
        <dbReference type="EMBL" id="MEA5609789.1"/>
    </source>
</evidence>
<name>A0ABU5UVH0_NODSP</name>
<organism evidence="1 2">
    <name type="scientific">Nodularia spumigena UHCC 0060</name>
    <dbReference type="NCBI Taxonomy" id="3110300"/>
    <lineage>
        <taxon>Bacteria</taxon>
        <taxon>Bacillati</taxon>
        <taxon>Cyanobacteriota</taxon>
        <taxon>Cyanophyceae</taxon>
        <taxon>Nostocales</taxon>
        <taxon>Nodulariaceae</taxon>
        <taxon>Nodularia</taxon>
    </lineage>
</organism>
<protein>
    <submittedName>
        <fullName evidence="1">Uncharacterized protein</fullName>
    </submittedName>
</protein>
<reference evidence="1 2" key="1">
    <citation type="submission" date="2023-12" db="EMBL/GenBank/DDBJ databases">
        <title>Baltic Sea Cyanobacteria.</title>
        <authorList>
            <person name="Delbaje E."/>
            <person name="Fewer D.P."/>
            <person name="Shishido T.K."/>
        </authorList>
    </citation>
    <scope>NUCLEOTIDE SEQUENCE [LARGE SCALE GENOMIC DNA]</scope>
    <source>
        <strain evidence="1 2">UHCC 0060</strain>
    </source>
</reference>
<dbReference type="EMBL" id="JAYGHK010000062">
    <property type="protein sequence ID" value="MEA5609789.1"/>
    <property type="molecule type" value="Genomic_DNA"/>
</dbReference>
<gene>
    <name evidence="1" type="ORF">VB695_17245</name>
</gene>
<accession>A0ABU5UVH0</accession>
<dbReference type="RefSeq" id="WP_323244636.1">
    <property type="nucleotide sequence ID" value="NZ_JAYGHK010000062.1"/>
</dbReference>
<proteinExistence type="predicted"/>
<comment type="caution">
    <text evidence="1">The sequence shown here is derived from an EMBL/GenBank/DDBJ whole genome shotgun (WGS) entry which is preliminary data.</text>
</comment>
<evidence type="ECO:0000313" key="2">
    <source>
        <dbReference type="Proteomes" id="UP001303285"/>
    </source>
</evidence>
<sequence length="52" mass="5600">MRNQIFTASNRLDFAAKVNLGNTGRRLDRAIGIRVACPQDLAPLPAIACSCV</sequence>
<keyword evidence="2" id="KW-1185">Reference proteome</keyword>
<dbReference type="Proteomes" id="UP001303285">
    <property type="component" value="Unassembled WGS sequence"/>
</dbReference>